<comment type="caution">
    <text evidence="1">The sequence shown here is derived from an EMBL/GenBank/DDBJ whole genome shotgun (WGS) entry which is preliminary data.</text>
</comment>
<name>A0ABQ3RHB6_STRRR</name>
<reference evidence="2" key="1">
    <citation type="submission" date="2023-07" db="EMBL/GenBank/DDBJ databases">
        <title>Whole genome shotgun sequence of Streptomyces achromogenes subsp. rubradiris NBRC 14000.</title>
        <authorList>
            <person name="Komaki H."/>
            <person name="Tamura T."/>
        </authorList>
    </citation>
    <scope>NUCLEOTIDE SEQUENCE [LARGE SCALE GENOMIC DNA]</scope>
    <source>
        <strain evidence="2">NBRC 14000</strain>
    </source>
</reference>
<gene>
    <name evidence="1" type="ORF">Srubr_50460</name>
</gene>
<organism evidence="1 2">
    <name type="scientific">Streptomyces rubradiris</name>
    <name type="common">Streptomyces achromogenes subsp. rubradiris</name>
    <dbReference type="NCBI Taxonomy" id="285531"/>
    <lineage>
        <taxon>Bacteria</taxon>
        <taxon>Bacillati</taxon>
        <taxon>Actinomycetota</taxon>
        <taxon>Actinomycetes</taxon>
        <taxon>Kitasatosporales</taxon>
        <taxon>Streptomycetaceae</taxon>
        <taxon>Streptomyces</taxon>
    </lineage>
</organism>
<evidence type="ECO:0000313" key="1">
    <source>
        <dbReference type="EMBL" id="GHI55200.1"/>
    </source>
</evidence>
<sequence>MCLARAVTGPERFKGGTCSFGAPGGPEGARGLSRADSNGRYAVGGLIIARHTPAIQSVPLVTDLWP</sequence>
<accession>A0ABQ3RHB6</accession>
<protein>
    <submittedName>
        <fullName evidence="1">Uncharacterized protein</fullName>
    </submittedName>
</protein>
<proteinExistence type="predicted"/>
<dbReference type="Proteomes" id="UP000646738">
    <property type="component" value="Unassembled WGS sequence"/>
</dbReference>
<dbReference type="EMBL" id="BNEA01000015">
    <property type="protein sequence ID" value="GHI55200.1"/>
    <property type="molecule type" value="Genomic_DNA"/>
</dbReference>
<evidence type="ECO:0000313" key="2">
    <source>
        <dbReference type="Proteomes" id="UP000646738"/>
    </source>
</evidence>
<keyword evidence="2" id="KW-1185">Reference proteome</keyword>